<dbReference type="RefSeq" id="WP_209850432.1">
    <property type="nucleotide sequence ID" value="NZ_CBCRVE010000007.1"/>
</dbReference>
<evidence type="ECO:0000259" key="1">
    <source>
        <dbReference type="Pfam" id="PF07993"/>
    </source>
</evidence>
<feature type="domain" description="Thioester reductase (TE)" evidence="1">
    <location>
        <begin position="8"/>
        <end position="241"/>
    </location>
</feature>
<sequence length="363" mass="40983">MSTTYFFTGFPGFLAANIVKNIAIQNNEAQFKLLIHPSQMDKADKAVDRLLTDGLLHREQFELLEGDITQPNLGLHEITLESLRDTVNYVFHLAAIYDLAVPKDFAYKVNVIGTGHVNDWVLTLNNLRRYIYFSTAYVSGERKGRVLETELQMGQTFKNHYESTKYEAEVLVQQIRSQVPTTIIRPGVVMGNSQTGATIKFDGPYFAMRFLDKFAAFPIPYVGKGEATLNLVPVDYIVNATSYLAHAEVAENKVYHLTDPSPYPVREAYALICRNLIGKEPSWTVPASFISSALSIPSFRRWTSVEKETIAYFNHPADYDTTQAAKDLEGSGVSCPDFADYIQIAVSFYKEHRHDPDKMIPVR</sequence>
<protein>
    <submittedName>
        <fullName evidence="2">Thioester reductase-like protein</fullName>
    </submittedName>
</protein>
<evidence type="ECO:0000313" key="3">
    <source>
        <dbReference type="Proteomes" id="UP001519273"/>
    </source>
</evidence>
<dbReference type="EMBL" id="JAGGKP010000006">
    <property type="protein sequence ID" value="MBP1937570.1"/>
    <property type="molecule type" value="Genomic_DNA"/>
</dbReference>
<dbReference type="InterPro" id="IPR013120">
    <property type="entry name" value="FAR_NAD-bd"/>
</dbReference>
<name>A0ABS4H673_9BACL</name>
<dbReference type="Pfam" id="PF07993">
    <property type="entry name" value="NAD_binding_4"/>
    <property type="match status" value="1"/>
</dbReference>
<dbReference type="InterPro" id="IPR036291">
    <property type="entry name" value="NAD(P)-bd_dom_sf"/>
</dbReference>
<dbReference type="Proteomes" id="UP001519273">
    <property type="component" value="Unassembled WGS sequence"/>
</dbReference>
<dbReference type="SUPFAM" id="SSF51735">
    <property type="entry name" value="NAD(P)-binding Rossmann-fold domains"/>
    <property type="match status" value="1"/>
</dbReference>
<dbReference type="InterPro" id="IPR026055">
    <property type="entry name" value="FAR"/>
</dbReference>
<dbReference type="Gene3D" id="3.40.50.720">
    <property type="entry name" value="NAD(P)-binding Rossmann-like Domain"/>
    <property type="match status" value="1"/>
</dbReference>
<organism evidence="2 3">
    <name type="scientific">Paenibacillus sediminis</name>
    <dbReference type="NCBI Taxonomy" id="664909"/>
    <lineage>
        <taxon>Bacteria</taxon>
        <taxon>Bacillati</taxon>
        <taxon>Bacillota</taxon>
        <taxon>Bacilli</taxon>
        <taxon>Bacillales</taxon>
        <taxon>Paenibacillaceae</taxon>
        <taxon>Paenibacillus</taxon>
    </lineage>
</organism>
<comment type="caution">
    <text evidence="2">The sequence shown here is derived from an EMBL/GenBank/DDBJ whole genome shotgun (WGS) entry which is preliminary data.</text>
</comment>
<dbReference type="CDD" id="cd05263">
    <property type="entry name" value="MupV_like_SDR_e"/>
    <property type="match status" value="1"/>
</dbReference>
<dbReference type="PANTHER" id="PTHR11011">
    <property type="entry name" value="MALE STERILITY PROTEIN 2-RELATED"/>
    <property type="match status" value="1"/>
</dbReference>
<reference evidence="2 3" key="1">
    <citation type="submission" date="2021-03" db="EMBL/GenBank/DDBJ databases">
        <title>Genomic Encyclopedia of Type Strains, Phase IV (KMG-IV): sequencing the most valuable type-strain genomes for metagenomic binning, comparative biology and taxonomic classification.</title>
        <authorList>
            <person name="Goeker M."/>
        </authorList>
    </citation>
    <scope>NUCLEOTIDE SEQUENCE [LARGE SCALE GENOMIC DNA]</scope>
    <source>
        <strain evidence="2 3">DSM 23491</strain>
    </source>
</reference>
<accession>A0ABS4H673</accession>
<evidence type="ECO:0000313" key="2">
    <source>
        <dbReference type="EMBL" id="MBP1937570.1"/>
    </source>
</evidence>
<keyword evidence="3" id="KW-1185">Reference proteome</keyword>
<gene>
    <name evidence="2" type="ORF">J2Z20_002483</name>
</gene>
<proteinExistence type="predicted"/>